<evidence type="ECO:0000313" key="2">
    <source>
        <dbReference type="Proteomes" id="UP000076858"/>
    </source>
</evidence>
<proteinExistence type="predicted"/>
<dbReference type="AlphaFoldDB" id="A0A0P6AK48"/>
<dbReference type="OrthoDB" id="8183030at2759"/>
<evidence type="ECO:0000313" key="1">
    <source>
        <dbReference type="EMBL" id="KZS11935.1"/>
    </source>
</evidence>
<reference evidence="1 2" key="1">
    <citation type="submission" date="2016-03" db="EMBL/GenBank/DDBJ databases">
        <title>EvidentialGene: Evidence-directed Construction of Genes on Genomes.</title>
        <authorList>
            <person name="Gilbert D.G."/>
            <person name="Choi J.-H."/>
            <person name="Mockaitis K."/>
            <person name="Colbourne J."/>
            <person name="Pfrender M."/>
        </authorList>
    </citation>
    <scope>NUCLEOTIDE SEQUENCE [LARGE SCALE GENOMIC DNA]</scope>
    <source>
        <strain evidence="1 2">Xinb3</strain>
        <tissue evidence="1">Complete organism</tissue>
    </source>
</reference>
<accession>A0A0P6AK48</accession>
<name>A0A0P6AK48_9CRUS</name>
<sequence length="114" mass="12419">MVFIGQSFQRSTFTAMESSREETPRATGAAHIQVQQQQNYSIRNVHSIVAGVQQQQHYSHPGASVIVQNAAVLGGGNSNATLITMNNSPQQPGKYMHMYKPFVSFHSTVSISPG</sequence>
<gene>
    <name evidence="1" type="ORF">APZ42_023253</name>
</gene>
<protein>
    <submittedName>
        <fullName evidence="1">Putative Hepatocyte nuclear factor 4</fullName>
    </submittedName>
</protein>
<dbReference type="EMBL" id="LRGB01001457">
    <property type="protein sequence ID" value="KZS11935.1"/>
    <property type="molecule type" value="Genomic_DNA"/>
</dbReference>
<comment type="caution">
    <text evidence="1">The sequence shown here is derived from an EMBL/GenBank/DDBJ whole genome shotgun (WGS) entry which is preliminary data.</text>
</comment>
<keyword evidence="2" id="KW-1185">Reference proteome</keyword>
<organism evidence="1 2">
    <name type="scientific">Daphnia magna</name>
    <dbReference type="NCBI Taxonomy" id="35525"/>
    <lineage>
        <taxon>Eukaryota</taxon>
        <taxon>Metazoa</taxon>
        <taxon>Ecdysozoa</taxon>
        <taxon>Arthropoda</taxon>
        <taxon>Crustacea</taxon>
        <taxon>Branchiopoda</taxon>
        <taxon>Diplostraca</taxon>
        <taxon>Cladocera</taxon>
        <taxon>Anomopoda</taxon>
        <taxon>Daphniidae</taxon>
        <taxon>Daphnia</taxon>
    </lineage>
</organism>
<dbReference type="Proteomes" id="UP000076858">
    <property type="component" value="Unassembled WGS sequence"/>
</dbReference>